<comment type="caution">
    <text evidence="1">The sequence shown here is derived from an EMBL/GenBank/DDBJ whole genome shotgun (WGS) entry which is preliminary data.</text>
</comment>
<dbReference type="RefSeq" id="WP_323280729.1">
    <property type="nucleotide sequence ID" value="NZ_JAYGGQ010000018.1"/>
</dbReference>
<proteinExistence type="predicted"/>
<sequence length="45" mass="5093">MQITGIIRPSETDGLTVEAEDYQDSRTRLEAQIPDGWQLIQTKTS</sequence>
<keyword evidence="2" id="KW-1185">Reference proteome</keyword>
<protein>
    <submittedName>
        <fullName evidence="1">Uncharacterized protein</fullName>
    </submittedName>
</protein>
<accession>A0ABU5TAW0</accession>
<organism evidence="1 2">
    <name type="scientific">Sinomonas terricola</name>
    <dbReference type="NCBI Taxonomy" id="3110330"/>
    <lineage>
        <taxon>Bacteria</taxon>
        <taxon>Bacillati</taxon>
        <taxon>Actinomycetota</taxon>
        <taxon>Actinomycetes</taxon>
        <taxon>Micrococcales</taxon>
        <taxon>Micrococcaceae</taxon>
        <taxon>Sinomonas</taxon>
    </lineage>
</organism>
<reference evidence="1 2" key="1">
    <citation type="submission" date="2023-12" db="EMBL/GenBank/DDBJ databases">
        <title>Sinomonas terricola sp. nov, isolated from litchi orchard soil in Guangdong, PR China.</title>
        <authorList>
            <person name="Jiaxin W."/>
            <person name="Yang Z."/>
            <person name="Honghui Z."/>
        </authorList>
    </citation>
    <scope>NUCLEOTIDE SEQUENCE [LARGE SCALE GENOMIC DNA]</scope>
    <source>
        <strain evidence="1 2">JGH33</strain>
    </source>
</reference>
<gene>
    <name evidence="1" type="ORF">SPF06_19005</name>
</gene>
<dbReference type="EMBL" id="JAYGGQ010000018">
    <property type="protein sequence ID" value="MEA5456817.1"/>
    <property type="molecule type" value="Genomic_DNA"/>
</dbReference>
<evidence type="ECO:0000313" key="2">
    <source>
        <dbReference type="Proteomes" id="UP001304769"/>
    </source>
</evidence>
<evidence type="ECO:0000313" key="1">
    <source>
        <dbReference type="EMBL" id="MEA5456817.1"/>
    </source>
</evidence>
<dbReference type="Proteomes" id="UP001304769">
    <property type="component" value="Unassembled WGS sequence"/>
</dbReference>
<name>A0ABU5TAW0_9MICC</name>